<keyword evidence="1" id="KW-0472">Membrane</keyword>
<keyword evidence="3" id="KW-1185">Reference proteome</keyword>
<keyword evidence="1" id="KW-0812">Transmembrane</keyword>
<feature type="transmembrane region" description="Helical" evidence="1">
    <location>
        <begin position="63"/>
        <end position="83"/>
    </location>
</feature>
<accession>A0A1I4U374</accession>
<protein>
    <submittedName>
        <fullName evidence="2">Uncharacterized protein</fullName>
    </submittedName>
</protein>
<evidence type="ECO:0000256" key="1">
    <source>
        <dbReference type="SAM" id="Phobius"/>
    </source>
</evidence>
<sequence>MIDAEAGLLFFGGIIVGGAFGIIGSKYVTLQYMIKDAEKPDCLDENPESYIESLKSDYNWTKISLGGLVLVAALLFLLMVAIIESA</sequence>
<evidence type="ECO:0000313" key="2">
    <source>
        <dbReference type="EMBL" id="SFM83153.1"/>
    </source>
</evidence>
<keyword evidence="1" id="KW-1133">Transmembrane helix</keyword>
<dbReference type="Proteomes" id="UP000198535">
    <property type="component" value="Unassembled WGS sequence"/>
</dbReference>
<organism evidence="2 3">
    <name type="scientific">Methanolobus profundi</name>
    <dbReference type="NCBI Taxonomy" id="487685"/>
    <lineage>
        <taxon>Archaea</taxon>
        <taxon>Methanobacteriati</taxon>
        <taxon>Methanobacteriota</taxon>
        <taxon>Stenosarchaea group</taxon>
        <taxon>Methanomicrobia</taxon>
        <taxon>Methanosarcinales</taxon>
        <taxon>Methanosarcinaceae</taxon>
        <taxon>Methanolobus</taxon>
    </lineage>
</organism>
<gene>
    <name evidence="2" type="ORF">SAMN04488696_2515</name>
</gene>
<name>A0A1I4U374_9EURY</name>
<feature type="transmembrane region" description="Helical" evidence="1">
    <location>
        <begin position="6"/>
        <end position="25"/>
    </location>
</feature>
<evidence type="ECO:0000313" key="3">
    <source>
        <dbReference type="Proteomes" id="UP000198535"/>
    </source>
</evidence>
<dbReference type="EMBL" id="FOUJ01000006">
    <property type="protein sequence ID" value="SFM83153.1"/>
    <property type="molecule type" value="Genomic_DNA"/>
</dbReference>
<dbReference type="AlphaFoldDB" id="A0A1I4U374"/>
<dbReference type="RefSeq" id="WP_091937479.1">
    <property type="nucleotide sequence ID" value="NZ_FOUJ01000006.1"/>
</dbReference>
<reference evidence="3" key="1">
    <citation type="submission" date="2016-10" db="EMBL/GenBank/DDBJ databases">
        <authorList>
            <person name="Varghese N."/>
            <person name="Submissions S."/>
        </authorList>
    </citation>
    <scope>NUCLEOTIDE SEQUENCE [LARGE SCALE GENOMIC DNA]</scope>
    <source>
        <strain evidence="3">Mob M</strain>
    </source>
</reference>
<proteinExistence type="predicted"/>